<evidence type="ECO:0000313" key="2">
    <source>
        <dbReference type="EMBL" id="CAL1140251.1"/>
    </source>
</evidence>
<gene>
    <name evidence="1" type="ORF">C1SCF055_LOCUS14192</name>
</gene>
<reference evidence="2" key="2">
    <citation type="submission" date="2024-04" db="EMBL/GenBank/DDBJ databases">
        <authorList>
            <person name="Chen Y."/>
            <person name="Shah S."/>
            <person name="Dougan E. K."/>
            <person name="Thang M."/>
            <person name="Chan C."/>
        </authorList>
    </citation>
    <scope>NUCLEOTIDE SEQUENCE [LARGE SCALE GENOMIC DNA]</scope>
</reference>
<dbReference type="EMBL" id="CAMXCT010001113">
    <property type="protein sequence ID" value="CAI3986876.1"/>
    <property type="molecule type" value="Genomic_DNA"/>
</dbReference>
<organism evidence="1">
    <name type="scientific">Cladocopium goreaui</name>
    <dbReference type="NCBI Taxonomy" id="2562237"/>
    <lineage>
        <taxon>Eukaryota</taxon>
        <taxon>Sar</taxon>
        <taxon>Alveolata</taxon>
        <taxon>Dinophyceae</taxon>
        <taxon>Suessiales</taxon>
        <taxon>Symbiodiniaceae</taxon>
        <taxon>Cladocopium</taxon>
    </lineage>
</organism>
<comment type="caution">
    <text evidence="1">The sequence shown here is derived from an EMBL/GenBank/DDBJ whole genome shotgun (WGS) entry which is preliminary data.</text>
</comment>
<evidence type="ECO:0000313" key="3">
    <source>
        <dbReference type="Proteomes" id="UP001152797"/>
    </source>
</evidence>
<reference evidence="1" key="1">
    <citation type="submission" date="2022-10" db="EMBL/GenBank/DDBJ databases">
        <authorList>
            <person name="Chen Y."/>
            <person name="Dougan E. K."/>
            <person name="Chan C."/>
            <person name="Rhodes N."/>
            <person name="Thang M."/>
        </authorList>
    </citation>
    <scope>NUCLEOTIDE SEQUENCE</scope>
</reference>
<evidence type="ECO:0000313" key="1">
    <source>
        <dbReference type="EMBL" id="CAI3986876.1"/>
    </source>
</evidence>
<name>A0A9P1CAT3_9DINO</name>
<sequence length="202" mass="22406">MVTSFFARTCRHPAYYLSGSWNNWGPGGIAMIEEAPESQGMWNGIYEAGFAHCQSLARASGGSESTREANWKWAGDRACKLADTMKAEDLARCAGAFASAEQRDFRVLFLLAEEAIAKAPSFEVAEAVQMLEAYAALNVRNEHLFEALTKRLLTEEQPMAGEVLQRVLLAHRSLKLMELSTYAALEDLQSRHDGRPMTENCP</sequence>
<dbReference type="EMBL" id="CAMXCT030001113">
    <property type="protein sequence ID" value="CAL4774188.1"/>
    <property type="molecule type" value="Genomic_DNA"/>
</dbReference>
<protein>
    <submittedName>
        <fullName evidence="1">Uncharacterized protein</fullName>
    </submittedName>
</protein>
<keyword evidence="3" id="KW-1185">Reference proteome</keyword>
<dbReference type="Proteomes" id="UP001152797">
    <property type="component" value="Unassembled WGS sequence"/>
</dbReference>
<dbReference type="AlphaFoldDB" id="A0A9P1CAT3"/>
<proteinExistence type="predicted"/>
<accession>A0A9P1CAT3</accession>
<dbReference type="EMBL" id="CAMXCT020001113">
    <property type="protein sequence ID" value="CAL1140251.1"/>
    <property type="molecule type" value="Genomic_DNA"/>
</dbReference>